<dbReference type="EMBL" id="SNZG01000048">
    <property type="protein sequence ID" value="TDR33805.1"/>
    <property type="molecule type" value="Genomic_DNA"/>
</dbReference>
<reference evidence="4 6" key="2">
    <citation type="submission" date="2019-03" db="EMBL/GenBank/DDBJ databases">
        <title>Genomic Encyclopedia of Type Strains, Phase IV (KMG-IV): sequencing the most valuable type-strain genomes for metagenomic binning, comparative biology and taxonomic classification.</title>
        <authorList>
            <person name="Goeker M."/>
        </authorList>
    </citation>
    <scope>NUCLEOTIDE SEQUENCE [LARGE SCALE GENOMIC DNA]</scope>
    <source>
        <strain evidence="4 6">DSM 20580</strain>
    </source>
</reference>
<proteinExistence type="predicted"/>
<evidence type="ECO:0000259" key="1">
    <source>
        <dbReference type="Pfam" id="PF06054"/>
    </source>
</evidence>
<dbReference type="InterPro" id="IPR057253">
    <property type="entry name" value="CoiA-like_N"/>
</dbReference>
<keyword evidence="6" id="KW-1185">Reference proteome</keyword>
<dbReference type="InterPro" id="IPR010330">
    <property type="entry name" value="CoiA_nuc"/>
</dbReference>
<name>A0A8B4Q8I6_9BACL</name>
<evidence type="ECO:0000259" key="2">
    <source>
        <dbReference type="Pfam" id="PF25164"/>
    </source>
</evidence>
<dbReference type="EMBL" id="UGNP01000001">
    <property type="protein sequence ID" value="STX08865.1"/>
    <property type="molecule type" value="Genomic_DNA"/>
</dbReference>
<organism evidence="3 5">
    <name type="scientific">Kurthia zopfii</name>
    <dbReference type="NCBI Taxonomy" id="1650"/>
    <lineage>
        <taxon>Bacteria</taxon>
        <taxon>Bacillati</taxon>
        <taxon>Bacillota</taxon>
        <taxon>Bacilli</taxon>
        <taxon>Bacillales</taxon>
        <taxon>Caryophanaceae</taxon>
        <taxon>Kurthia</taxon>
    </lineage>
</organism>
<feature type="domain" description="Competence protein CoiA nuclease-like" evidence="1">
    <location>
        <begin position="68"/>
        <end position="216"/>
    </location>
</feature>
<dbReference type="Proteomes" id="UP000254330">
    <property type="component" value="Unassembled WGS sequence"/>
</dbReference>
<evidence type="ECO:0000313" key="4">
    <source>
        <dbReference type="EMBL" id="TDR33805.1"/>
    </source>
</evidence>
<accession>A0A8B4Q8I6</accession>
<dbReference type="AlphaFoldDB" id="A0A8B4Q8I6"/>
<dbReference type="PIRSF" id="PIRSF007487">
    <property type="entry name" value="Competence-induced_CoiA_bac"/>
    <property type="match status" value="1"/>
</dbReference>
<protein>
    <submittedName>
        <fullName evidence="4">Competence CoiA-like predicted nuclease</fullName>
    </submittedName>
    <submittedName>
        <fullName evidence="3">Competence protein</fullName>
    </submittedName>
</protein>
<dbReference type="RefSeq" id="WP_166636146.1">
    <property type="nucleotide sequence ID" value="NZ_BJUE01000056.1"/>
</dbReference>
<evidence type="ECO:0000313" key="5">
    <source>
        <dbReference type="Proteomes" id="UP000254330"/>
    </source>
</evidence>
<gene>
    <name evidence="4" type="ORF">DFR61_1488</name>
    <name evidence="3" type="ORF">NCTC10597_00532</name>
</gene>
<dbReference type="Proteomes" id="UP000294641">
    <property type="component" value="Unassembled WGS sequence"/>
</dbReference>
<dbReference type="Pfam" id="PF06054">
    <property type="entry name" value="CoiA_nuc"/>
    <property type="match status" value="1"/>
</dbReference>
<evidence type="ECO:0000313" key="3">
    <source>
        <dbReference type="EMBL" id="STX08865.1"/>
    </source>
</evidence>
<evidence type="ECO:0000313" key="6">
    <source>
        <dbReference type="Proteomes" id="UP000294641"/>
    </source>
</evidence>
<comment type="caution">
    <text evidence="3">The sequence shown here is derived from an EMBL/GenBank/DDBJ whole genome shotgun (WGS) entry which is preliminary data.</text>
</comment>
<dbReference type="Pfam" id="PF25164">
    <property type="entry name" value="CoiA_N"/>
    <property type="match status" value="1"/>
</dbReference>
<feature type="domain" description="Competence protein CoiA-like N-terminal" evidence="2">
    <location>
        <begin position="17"/>
        <end position="63"/>
    </location>
</feature>
<dbReference type="InterPro" id="IPR021176">
    <property type="entry name" value="Competence-induced_CoiA"/>
</dbReference>
<sequence length="354" mass="42106">MLSANSETGEQMRLTLEVTKERLKEIRKEREFYCPACGQKVMLKIGEIIIPHFAHIRKNDCDVFSEGETAIHLKGKHLLYSWLQSQKIPTLLEPYLKRIRQRPDLLVKNNEKYYAIEFQCSPITKQLLDKRNQGYQAVDVTPIWFPKTVGQVFSGTRKVRLTPFTQQFIKSASCISFDVENRCFWHFNHLVHISGNQFIATVKNISLKEQQFQSLSLKEEINHELYDEIWQIEKIRYLQNRVRFNKRGLKDPFLKESYDEKIMLGLIPNWIGIPMSEVQSKHSVEWQLLAVLLMKSIGRTDVYHYFHSKYPQYRITKKEFQYYVDFLCEHNPKLEWEDLEGSIFSSLVYNYFEL</sequence>
<reference evidence="3 5" key="1">
    <citation type="submission" date="2018-06" db="EMBL/GenBank/DDBJ databases">
        <authorList>
            <consortium name="Pathogen Informatics"/>
            <person name="Doyle S."/>
        </authorList>
    </citation>
    <scope>NUCLEOTIDE SEQUENCE [LARGE SCALE GENOMIC DNA]</scope>
    <source>
        <strain evidence="3 5">NCTC10597</strain>
    </source>
</reference>